<reference evidence="1 2" key="1">
    <citation type="submission" date="2024-04" db="EMBL/GenBank/DDBJ databases">
        <title>Tritrichomonas musculus Genome.</title>
        <authorList>
            <person name="Alves-Ferreira E."/>
            <person name="Grigg M."/>
            <person name="Lorenzi H."/>
            <person name="Galac M."/>
        </authorList>
    </citation>
    <scope>NUCLEOTIDE SEQUENCE [LARGE SCALE GENOMIC DNA]</scope>
    <source>
        <strain evidence="1 2">EAF2021</strain>
    </source>
</reference>
<dbReference type="Proteomes" id="UP001470230">
    <property type="component" value="Unassembled WGS sequence"/>
</dbReference>
<name>A0ABR2IBR2_9EUKA</name>
<proteinExistence type="predicted"/>
<gene>
    <name evidence="1" type="ORF">M9Y10_012081</name>
</gene>
<evidence type="ECO:0000313" key="1">
    <source>
        <dbReference type="EMBL" id="KAK8860416.1"/>
    </source>
</evidence>
<dbReference type="EMBL" id="JAPFFF010000018">
    <property type="protein sequence ID" value="KAK8860416.1"/>
    <property type="molecule type" value="Genomic_DNA"/>
</dbReference>
<evidence type="ECO:0000313" key="2">
    <source>
        <dbReference type="Proteomes" id="UP001470230"/>
    </source>
</evidence>
<keyword evidence="2" id="KW-1185">Reference proteome</keyword>
<comment type="caution">
    <text evidence="1">The sequence shown here is derived from an EMBL/GenBank/DDBJ whole genome shotgun (WGS) entry which is preliminary data.</text>
</comment>
<sequence length="427" mass="49472">MFGLNPRAVQEIDEALAKPDCSVDDLLKCPGVTSQFRNGNPNLVMFLLTEKNAKRIFEIIRTNPNRATQKALLALFQTSNTSLHRLFADNLIITEYAVNILEYPSEHGNFGVGIISRVISRAFDLWPDDMSEVFRISKTIYKSLISHMDNVCIFHSVQDMITDSHKGLWLFMWYCFLALAGENENKYFLTRRAALIQDDVRVDQKLITPLHRDHIINLLRLFFKLKLASEGEFADNVIRYIVDQKQMSTLLYSLALSLPPNEIIMKRAVNEIIRSTDFKDPVIEQSLQYISKAIKMVPSQILIGIVYIIISHNDSSNFTMNALKDLIGIAFQYLEANEKEIFADNLKKIIMFEYNKLNEEDNPIHYAFLISISYICSENEEKIDEIWQKFISSVVDPWLNNNDYDYEFHFDVNNINPSDFVISEYKE</sequence>
<accession>A0ABR2IBR2</accession>
<protein>
    <submittedName>
        <fullName evidence="1">Uncharacterized protein</fullName>
    </submittedName>
</protein>
<organism evidence="1 2">
    <name type="scientific">Tritrichomonas musculus</name>
    <dbReference type="NCBI Taxonomy" id="1915356"/>
    <lineage>
        <taxon>Eukaryota</taxon>
        <taxon>Metamonada</taxon>
        <taxon>Parabasalia</taxon>
        <taxon>Tritrichomonadida</taxon>
        <taxon>Tritrichomonadidae</taxon>
        <taxon>Tritrichomonas</taxon>
    </lineage>
</organism>